<dbReference type="InterPro" id="IPR046848">
    <property type="entry name" value="E_motif"/>
</dbReference>
<feature type="repeat" description="PPR" evidence="4">
    <location>
        <begin position="414"/>
        <end position="448"/>
    </location>
</feature>
<keyword evidence="3" id="KW-0809">Transit peptide</keyword>
<feature type="repeat" description="PPR" evidence="4">
    <location>
        <begin position="181"/>
        <end position="215"/>
    </location>
</feature>
<dbReference type="InterPro" id="IPR046960">
    <property type="entry name" value="PPR_At4g14850-like_plant"/>
</dbReference>
<protein>
    <recommendedName>
        <fullName evidence="5">DYW domain-containing protein</fullName>
    </recommendedName>
</protein>
<dbReference type="Pfam" id="PF01535">
    <property type="entry name" value="PPR"/>
    <property type="match status" value="4"/>
</dbReference>
<dbReference type="InterPro" id="IPR011990">
    <property type="entry name" value="TPR-like_helical_dom_sf"/>
</dbReference>
<dbReference type="Pfam" id="PF14432">
    <property type="entry name" value="DYW_deaminase"/>
    <property type="match status" value="1"/>
</dbReference>
<dbReference type="PANTHER" id="PTHR47926:SF434">
    <property type="entry name" value="PENTATRICOPEPTIDE REPEAT SUPERFAMILY PROTEIN"/>
    <property type="match status" value="1"/>
</dbReference>
<dbReference type="Proteomes" id="UP000639772">
    <property type="component" value="Unassembled WGS sequence"/>
</dbReference>
<dbReference type="GO" id="GO:0009451">
    <property type="term" value="P:RNA modification"/>
    <property type="evidence" value="ECO:0007669"/>
    <property type="project" value="InterPro"/>
</dbReference>
<reference evidence="6 7" key="1">
    <citation type="journal article" date="2020" name="Nat. Food">
        <title>A phased Vanilla planifolia genome enables genetic improvement of flavour and production.</title>
        <authorList>
            <person name="Hasing T."/>
            <person name="Tang H."/>
            <person name="Brym M."/>
            <person name="Khazi F."/>
            <person name="Huang T."/>
            <person name="Chambers A.H."/>
        </authorList>
    </citation>
    <scope>NUCLEOTIDE SEQUENCE [LARGE SCALE GENOMIC DNA]</scope>
    <source>
        <tissue evidence="6">Leaf</tissue>
    </source>
</reference>
<evidence type="ECO:0000256" key="1">
    <source>
        <dbReference type="ARBA" id="ARBA00006643"/>
    </source>
</evidence>
<accession>A0A835V2X9</accession>
<dbReference type="FunFam" id="1.25.40.10:FF:000184">
    <property type="entry name" value="Pentatricopeptide repeat-containing protein, chloroplastic"/>
    <property type="match status" value="1"/>
</dbReference>
<evidence type="ECO:0000256" key="2">
    <source>
        <dbReference type="ARBA" id="ARBA00022737"/>
    </source>
</evidence>
<dbReference type="InterPro" id="IPR002885">
    <property type="entry name" value="PPR_rpt"/>
</dbReference>
<dbReference type="Pfam" id="PF13041">
    <property type="entry name" value="PPR_2"/>
    <property type="match status" value="2"/>
</dbReference>
<evidence type="ECO:0000256" key="4">
    <source>
        <dbReference type="PROSITE-ProRule" id="PRU00708"/>
    </source>
</evidence>
<sequence length="720" mass="81380">MLMDSSIFPCNSRCRSVHVPSLPHHLFSRSPERRSYEKVKIFSQSLSGSNVFLSIERKTTYFDVRCSLEQDLKPRPVRKPLPIFDGSDIEPSFRESKNNQTDQSLPSALCHRIERLVFFKKYKEAIDLFEILGLAVGGSGSTEAISATTYDSLITSCVGLKSARAALSVFRHMKEHQFLFDQYMMNRILQMHLKCGMVARARRLFDLMPERNLVSWNTFISGLVDAASYDEAMEIFLVMWEALSSVTSRTIAIIVRAATGLASVSIGGQLHALGIKFRVHDNLFVSCALIDMYSKCGSIDQARQVFDQMSEKNVVGWNSIIAGYALNGYSEEALDLYYEMQESNVKLDHFTYSIITRICARLGSLEQGKQAHAGLVRNGFGKDMVACTALVDLYCKWGRMDDARNLFDMMPHKNLISWNALMGGYANHGMGAQAVAMFGRMVKDGMAPNHVTFLAILSACSYSAMLSKGRKIFESMVKDPKSTPRAMHYACMLDLLGREGNLDEALSLIKNAPFPPTANMWAAFLRACRIHKNHVLGKLAAEELYGMEPNKLGNYIVLLNIYNTTGRLNEAALVLETLKRKGLRLVLACSWIEIKKQPHRFIYGDKSHTQSEQIHKRLETLMQEIAKEGYLPQRRCVFPDVLEHDQRITGYHSELLAIAFGLISTPNFYPLQVLQGHRVCDDCHNAIKLVSLVTRREIVMRDASCFHHFRQGSCSCRDYW</sequence>
<organism evidence="6 7">
    <name type="scientific">Vanilla planifolia</name>
    <name type="common">Vanilla</name>
    <dbReference type="NCBI Taxonomy" id="51239"/>
    <lineage>
        <taxon>Eukaryota</taxon>
        <taxon>Viridiplantae</taxon>
        <taxon>Streptophyta</taxon>
        <taxon>Embryophyta</taxon>
        <taxon>Tracheophyta</taxon>
        <taxon>Spermatophyta</taxon>
        <taxon>Magnoliopsida</taxon>
        <taxon>Liliopsida</taxon>
        <taxon>Asparagales</taxon>
        <taxon>Orchidaceae</taxon>
        <taxon>Vanilloideae</taxon>
        <taxon>Vanilleae</taxon>
        <taxon>Vanilla</taxon>
    </lineage>
</organism>
<feature type="repeat" description="PPR" evidence="4">
    <location>
        <begin position="313"/>
        <end position="347"/>
    </location>
</feature>
<keyword evidence="2" id="KW-0677">Repeat</keyword>
<dbReference type="OrthoDB" id="185373at2759"/>
<feature type="repeat" description="PPR" evidence="4">
    <location>
        <begin position="282"/>
        <end position="312"/>
    </location>
</feature>
<dbReference type="GO" id="GO:0008270">
    <property type="term" value="F:zinc ion binding"/>
    <property type="evidence" value="ECO:0007669"/>
    <property type="project" value="InterPro"/>
</dbReference>
<dbReference type="PROSITE" id="PS51375">
    <property type="entry name" value="PPR"/>
    <property type="match status" value="5"/>
</dbReference>
<evidence type="ECO:0000313" key="7">
    <source>
        <dbReference type="Proteomes" id="UP000639772"/>
    </source>
</evidence>
<dbReference type="FunFam" id="1.25.40.10:FF:000488">
    <property type="entry name" value="Pentatricopeptide repeat-containing protein, mitochondrial"/>
    <property type="match status" value="1"/>
</dbReference>
<comment type="caution">
    <text evidence="6">The sequence shown here is derived from an EMBL/GenBank/DDBJ whole genome shotgun (WGS) entry which is preliminary data.</text>
</comment>
<dbReference type="GO" id="GO:0003723">
    <property type="term" value="F:RNA binding"/>
    <property type="evidence" value="ECO:0007669"/>
    <property type="project" value="InterPro"/>
</dbReference>
<dbReference type="EMBL" id="JADCNM010000005">
    <property type="protein sequence ID" value="KAG0482768.1"/>
    <property type="molecule type" value="Genomic_DNA"/>
</dbReference>
<gene>
    <name evidence="6" type="ORF">HPP92_010852</name>
</gene>
<proteinExistence type="inferred from homology"/>
<name>A0A835V2X9_VANPL</name>
<dbReference type="NCBIfam" id="TIGR00756">
    <property type="entry name" value="PPR"/>
    <property type="match status" value="4"/>
</dbReference>
<dbReference type="PANTHER" id="PTHR47926">
    <property type="entry name" value="PENTATRICOPEPTIDE REPEAT-CONTAINING PROTEIN"/>
    <property type="match status" value="1"/>
</dbReference>
<dbReference type="Gene3D" id="1.25.40.10">
    <property type="entry name" value="Tetratricopeptide repeat domain"/>
    <property type="match status" value="3"/>
</dbReference>
<dbReference type="SUPFAM" id="SSF48452">
    <property type="entry name" value="TPR-like"/>
    <property type="match status" value="1"/>
</dbReference>
<dbReference type="AlphaFoldDB" id="A0A835V2X9"/>
<feature type="repeat" description="PPR" evidence="4">
    <location>
        <begin position="383"/>
        <end position="413"/>
    </location>
</feature>
<evidence type="ECO:0000256" key="3">
    <source>
        <dbReference type="ARBA" id="ARBA00022946"/>
    </source>
</evidence>
<dbReference type="Pfam" id="PF20431">
    <property type="entry name" value="E_motif"/>
    <property type="match status" value="1"/>
</dbReference>
<evidence type="ECO:0000259" key="5">
    <source>
        <dbReference type="Pfam" id="PF14432"/>
    </source>
</evidence>
<dbReference type="FunFam" id="1.25.40.10:FF:000344">
    <property type="entry name" value="Pentatricopeptide repeat-containing protein"/>
    <property type="match status" value="1"/>
</dbReference>
<dbReference type="InterPro" id="IPR032867">
    <property type="entry name" value="DYW_dom"/>
</dbReference>
<comment type="similarity">
    <text evidence="1">Belongs to the PPR family. PCMP-H subfamily.</text>
</comment>
<evidence type="ECO:0000313" key="6">
    <source>
        <dbReference type="EMBL" id="KAG0482768.1"/>
    </source>
</evidence>
<feature type="domain" description="DYW" evidence="5">
    <location>
        <begin position="629"/>
        <end position="720"/>
    </location>
</feature>